<dbReference type="PANTHER" id="PTHR43569:SF2">
    <property type="entry name" value="AMIDOHYDROLASE-RELATED DOMAIN-CONTAINING PROTEIN"/>
    <property type="match status" value="1"/>
</dbReference>
<dbReference type="SUPFAM" id="SSF51556">
    <property type="entry name" value="Metallo-dependent hydrolases"/>
    <property type="match status" value="1"/>
</dbReference>
<dbReference type="InterPro" id="IPR032466">
    <property type="entry name" value="Metal_Hydrolase"/>
</dbReference>
<dbReference type="AlphaFoldDB" id="A0A2T4YNJ0"/>
<evidence type="ECO:0000259" key="2">
    <source>
        <dbReference type="Pfam" id="PF04909"/>
    </source>
</evidence>
<organism evidence="3 4">
    <name type="scientific">Sphingomonas aerolata</name>
    <dbReference type="NCBI Taxonomy" id="185951"/>
    <lineage>
        <taxon>Bacteria</taxon>
        <taxon>Pseudomonadati</taxon>
        <taxon>Pseudomonadota</taxon>
        <taxon>Alphaproteobacteria</taxon>
        <taxon>Sphingomonadales</taxon>
        <taxon>Sphingomonadaceae</taxon>
        <taxon>Sphingomonas</taxon>
    </lineage>
</organism>
<protein>
    <submittedName>
        <fullName evidence="3">L-fuconolactonase</fullName>
    </submittedName>
</protein>
<dbReference type="EMBL" id="PZZN01000003">
    <property type="protein sequence ID" value="PTM44979.1"/>
    <property type="molecule type" value="Genomic_DNA"/>
</dbReference>
<dbReference type="InterPro" id="IPR006680">
    <property type="entry name" value="Amidohydro-rel"/>
</dbReference>
<dbReference type="RefSeq" id="WP_107933868.1">
    <property type="nucleotide sequence ID" value="NZ_PZZN01000003.1"/>
</dbReference>
<comment type="caution">
    <text evidence="3">The sequence shown here is derived from an EMBL/GenBank/DDBJ whole genome shotgun (WGS) entry which is preliminary data.</text>
</comment>
<sequence length="284" mass="30610">MVKRIDAHQHFWRYRAAEYGWIQPGSVLARDRLPVDVRPALEATAFDGCIAVQACQSAAETDWLLALADETPWIMGVVGWVDLTAPDVAVQLDRHASRSLVGIRHIAQDEPDPRYLLGEDVLHGVRTILGRGLAYDILVRGPAQLGCVPDMLAAAGPGALVLDHGGKPDIAGGEWGPWARTIADIAAFPGVTCKLSGLVTEADHVTWSPTDIARYLDHLLACFGPDRLIFGSDWPVCLLAAEHAAVVDLIETFVARACPGHRDAIFGGTAARVYRLSTIEDGLS</sequence>
<gene>
    <name evidence="3" type="ORF">C8J24_3196</name>
</gene>
<dbReference type="PANTHER" id="PTHR43569">
    <property type="entry name" value="AMIDOHYDROLASE"/>
    <property type="match status" value="1"/>
</dbReference>
<proteinExistence type="inferred from homology"/>
<feature type="domain" description="Amidohydrolase-related" evidence="2">
    <location>
        <begin position="5"/>
        <end position="276"/>
    </location>
</feature>
<dbReference type="GO" id="GO:0016787">
    <property type="term" value="F:hydrolase activity"/>
    <property type="evidence" value="ECO:0007669"/>
    <property type="project" value="InterPro"/>
</dbReference>
<dbReference type="Proteomes" id="UP000240996">
    <property type="component" value="Unassembled WGS sequence"/>
</dbReference>
<dbReference type="Gene3D" id="3.20.20.140">
    <property type="entry name" value="Metal-dependent hydrolases"/>
    <property type="match status" value="1"/>
</dbReference>
<dbReference type="Pfam" id="PF04909">
    <property type="entry name" value="Amidohydro_2"/>
    <property type="match status" value="1"/>
</dbReference>
<reference evidence="3 4" key="1">
    <citation type="submission" date="2018-04" db="EMBL/GenBank/DDBJ databases">
        <title>Genomic Encyclopedia of Type Strains, Phase III (KMG-III): the genomes of soil and plant-associated and newly described type strains.</title>
        <authorList>
            <person name="Whitman W."/>
        </authorList>
    </citation>
    <scope>NUCLEOTIDE SEQUENCE [LARGE SCALE GENOMIC DNA]</scope>
    <source>
        <strain evidence="3 4">NW12</strain>
    </source>
</reference>
<evidence type="ECO:0000313" key="4">
    <source>
        <dbReference type="Proteomes" id="UP000240996"/>
    </source>
</evidence>
<accession>A0A2T4YNJ0</accession>
<comment type="similarity">
    <text evidence="1">Belongs to the metallo-dependent hydrolases superfamily.</text>
</comment>
<evidence type="ECO:0000313" key="3">
    <source>
        <dbReference type="EMBL" id="PTM44979.1"/>
    </source>
</evidence>
<name>A0A2T4YNJ0_9SPHN</name>
<dbReference type="InterPro" id="IPR052350">
    <property type="entry name" value="Metallo-dep_Lactonases"/>
</dbReference>
<keyword evidence="4" id="KW-1185">Reference proteome</keyword>
<evidence type="ECO:0000256" key="1">
    <source>
        <dbReference type="ARBA" id="ARBA00038310"/>
    </source>
</evidence>